<dbReference type="PANTHER" id="PTHR42706:SF1">
    <property type="entry name" value="FORMYLTETRAHYDROFOLATE DEFORMYLASE 2, MITOCHONDRIAL"/>
    <property type="match status" value="1"/>
</dbReference>
<dbReference type="NCBIfam" id="NF004684">
    <property type="entry name" value="PRK06027.1"/>
    <property type="match status" value="1"/>
</dbReference>
<feature type="domain" description="ACT" evidence="5">
    <location>
        <begin position="10"/>
        <end position="83"/>
    </location>
</feature>
<dbReference type="PANTHER" id="PTHR42706">
    <property type="entry name" value="FORMYLTETRAHYDROFOLATE DEFORMYLASE"/>
    <property type="match status" value="1"/>
</dbReference>
<evidence type="ECO:0000256" key="3">
    <source>
        <dbReference type="HAMAP-Rule" id="MF_01927"/>
    </source>
</evidence>
<proteinExistence type="inferred from homology"/>
<evidence type="ECO:0000313" key="7">
    <source>
        <dbReference type="Proteomes" id="UP000294901"/>
    </source>
</evidence>
<dbReference type="Gene3D" id="3.40.50.170">
    <property type="entry name" value="Formyl transferase, N-terminal domain"/>
    <property type="match status" value="1"/>
</dbReference>
<dbReference type="Proteomes" id="UP000294901">
    <property type="component" value="Unassembled WGS sequence"/>
</dbReference>
<keyword evidence="1 3" id="KW-0554">One-carbon metabolism</keyword>
<dbReference type="InterPro" id="IPR041729">
    <property type="entry name" value="Formyl-FH4-Hydrolase_C"/>
</dbReference>
<dbReference type="GO" id="GO:0008864">
    <property type="term" value="F:formyltetrahydrofolate deformylase activity"/>
    <property type="evidence" value="ECO:0007669"/>
    <property type="project" value="UniProtKB-UniRule"/>
</dbReference>
<keyword evidence="7" id="KW-1185">Reference proteome</keyword>
<dbReference type="SUPFAM" id="SSF55021">
    <property type="entry name" value="ACT-like"/>
    <property type="match status" value="1"/>
</dbReference>
<keyword evidence="3" id="KW-0658">Purine biosynthesis</keyword>
<sequence>MTTGTRHALRLLISGPDRPGIISGVTGYLYRLGADVTSSDQYTSAPGPGTFFQRLAFTLPAAARGTLVSTFGREVAEPFGLTWRLVDAAQPKRVAILASKADHCLVDLLWRMRRDELPMRVELVAANHPDLRATVEQHGIPFHHVPSVPGKPEESESRLADLLGDRCDLIVLARYMQVLTGEFLTKVAVPLINIHHSVLPAFAGAQPYTRAYERGVKLIGATAHYVTEELDCGPIIEQDVARASHRDDAAALARLGADVERTVLARAVRWHCEDRLLRHGNRVLVLS</sequence>
<dbReference type="InterPro" id="IPR045865">
    <property type="entry name" value="ACT-like_dom_sf"/>
</dbReference>
<comment type="function">
    <text evidence="3">Catalyzes the hydrolysis of 10-formyltetrahydrofolate (formyl-FH4) to formate and tetrahydrofolate (FH4).</text>
</comment>
<evidence type="ECO:0000256" key="1">
    <source>
        <dbReference type="ARBA" id="ARBA00022563"/>
    </source>
</evidence>
<dbReference type="InterPro" id="IPR044074">
    <property type="entry name" value="PurU_ACT"/>
</dbReference>
<comment type="catalytic activity">
    <reaction evidence="3">
        <text>(6R)-10-formyltetrahydrofolate + H2O = (6S)-5,6,7,8-tetrahydrofolate + formate + H(+)</text>
        <dbReference type="Rhea" id="RHEA:19833"/>
        <dbReference type="ChEBI" id="CHEBI:15377"/>
        <dbReference type="ChEBI" id="CHEBI:15378"/>
        <dbReference type="ChEBI" id="CHEBI:15740"/>
        <dbReference type="ChEBI" id="CHEBI:57453"/>
        <dbReference type="ChEBI" id="CHEBI:195366"/>
        <dbReference type="EC" id="3.5.1.10"/>
    </reaction>
</comment>
<keyword evidence="2 3" id="KW-0378">Hydrolase</keyword>
<evidence type="ECO:0000259" key="5">
    <source>
        <dbReference type="PROSITE" id="PS51671"/>
    </source>
</evidence>
<protein>
    <recommendedName>
        <fullName evidence="3 4">Formyltetrahydrofolate deformylase</fullName>
        <ecNumber evidence="3 4">3.5.1.10</ecNumber>
    </recommendedName>
    <alternativeName>
        <fullName evidence="3">Formyl-FH(4) hydrolase</fullName>
    </alternativeName>
</protein>
<dbReference type="CDD" id="cd08648">
    <property type="entry name" value="FMT_core_Formyl-FH4-Hydrolase_C"/>
    <property type="match status" value="1"/>
</dbReference>
<organism evidence="6 7">
    <name type="scientific">Paractinoplanes brasiliensis</name>
    <dbReference type="NCBI Taxonomy" id="52695"/>
    <lineage>
        <taxon>Bacteria</taxon>
        <taxon>Bacillati</taxon>
        <taxon>Actinomycetota</taxon>
        <taxon>Actinomycetes</taxon>
        <taxon>Micromonosporales</taxon>
        <taxon>Micromonosporaceae</taxon>
        <taxon>Paractinoplanes</taxon>
    </lineage>
</organism>
<dbReference type="SUPFAM" id="SSF53328">
    <property type="entry name" value="Formyltransferase"/>
    <property type="match status" value="1"/>
</dbReference>
<dbReference type="GO" id="GO:0006730">
    <property type="term" value="P:one-carbon metabolic process"/>
    <property type="evidence" value="ECO:0007669"/>
    <property type="project" value="UniProtKB-KW"/>
</dbReference>
<dbReference type="HAMAP" id="MF_01927">
    <property type="entry name" value="PurU"/>
    <property type="match status" value="1"/>
</dbReference>
<dbReference type="RefSeq" id="WP_133875972.1">
    <property type="nucleotide sequence ID" value="NZ_BOMD01000113.1"/>
</dbReference>
<reference evidence="6 7" key="1">
    <citation type="submission" date="2019-03" db="EMBL/GenBank/DDBJ databases">
        <title>Sequencing the genomes of 1000 actinobacteria strains.</title>
        <authorList>
            <person name="Klenk H.-P."/>
        </authorList>
    </citation>
    <scope>NUCLEOTIDE SEQUENCE [LARGE SCALE GENOMIC DNA]</scope>
    <source>
        <strain evidence="6 7">DSM 43805</strain>
    </source>
</reference>
<feature type="active site" evidence="3">
    <location>
        <position position="231"/>
    </location>
</feature>
<evidence type="ECO:0000256" key="4">
    <source>
        <dbReference type="NCBIfam" id="TIGR00655"/>
    </source>
</evidence>
<name>A0A4R6JYV4_9ACTN</name>
<comment type="pathway">
    <text evidence="3">Purine metabolism; IMP biosynthesis via de novo pathway; formate from 10-formyl-5,6,7,8-tetrahydrofolate: step 1/1.</text>
</comment>
<comment type="similarity">
    <text evidence="3">Belongs to the PurU family.</text>
</comment>
<dbReference type="AlphaFoldDB" id="A0A4R6JYV4"/>
<dbReference type="UniPathway" id="UPA00074">
    <property type="reaction ID" value="UER00170"/>
</dbReference>
<evidence type="ECO:0000313" key="6">
    <source>
        <dbReference type="EMBL" id="TDO42030.1"/>
    </source>
</evidence>
<comment type="caution">
    <text evidence="6">The sequence shown here is derived from an EMBL/GenBank/DDBJ whole genome shotgun (WGS) entry which is preliminary data.</text>
</comment>
<dbReference type="OrthoDB" id="9806170at2"/>
<dbReference type="EMBL" id="SNWR01000001">
    <property type="protein sequence ID" value="TDO42030.1"/>
    <property type="molecule type" value="Genomic_DNA"/>
</dbReference>
<dbReference type="Pfam" id="PF00551">
    <property type="entry name" value="Formyl_trans_N"/>
    <property type="match status" value="1"/>
</dbReference>
<dbReference type="CDD" id="cd04875">
    <property type="entry name" value="ACT_F4HF-DF"/>
    <property type="match status" value="1"/>
</dbReference>
<accession>A0A4R6JYV4</accession>
<dbReference type="InterPro" id="IPR036477">
    <property type="entry name" value="Formyl_transf_N_sf"/>
</dbReference>
<dbReference type="Pfam" id="PF01842">
    <property type="entry name" value="ACT"/>
    <property type="match status" value="1"/>
</dbReference>
<dbReference type="EC" id="3.5.1.10" evidence="3 4"/>
<evidence type="ECO:0000256" key="2">
    <source>
        <dbReference type="ARBA" id="ARBA00022801"/>
    </source>
</evidence>
<dbReference type="GO" id="GO:0006189">
    <property type="term" value="P:'de novo' IMP biosynthetic process"/>
    <property type="evidence" value="ECO:0007669"/>
    <property type="project" value="UniProtKB-UniRule"/>
</dbReference>
<dbReference type="PRINTS" id="PR01575">
    <property type="entry name" value="FFH4HYDRLASE"/>
</dbReference>
<dbReference type="InterPro" id="IPR004810">
    <property type="entry name" value="PurU"/>
</dbReference>
<dbReference type="InterPro" id="IPR002912">
    <property type="entry name" value="ACT_dom"/>
</dbReference>
<dbReference type="PROSITE" id="PS51671">
    <property type="entry name" value="ACT"/>
    <property type="match status" value="1"/>
</dbReference>
<dbReference type="NCBIfam" id="TIGR00655">
    <property type="entry name" value="PurU"/>
    <property type="match status" value="1"/>
</dbReference>
<gene>
    <name evidence="3" type="primary">purU</name>
    <name evidence="6" type="ORF">C8E87_5793</name>
</gene>
<dbReference type="InterPro" id="IPR002376">
    <property type="entry name" value="Formyl_transf_N"/>
</dbReference>
<dbReference type="PIRSF" id="PIRSF036480">
    <property type="entry name" value="FormyFH4_hydr"/>
    <property type="match status" value="1"/>
</dbReference>
<dbReference type="Gene3D" id="3.30.70.260">
    <property type="match status" value="1"/>
</dbReference>